<protein>
    <recommendedName>
        <fullName evidence="4 14">Indolepyruvate oxidoreductase subunit IorA</fullName>
        <shortName evidence="14">IOR</shortName>
        <ecNumber evidence="3 14">1.2.7.8</ecNumber>
    </recommendedName>
    <alternativeName>
        <fullName evidence="12 14">Indolepyruvate ferredoxin oxidoreductase subunit alpha</fullName>
    </alternativeName>
</protein>
<keyword evidence="9 14" id="KW-0560">Oxidoreductase</keyword>
<comment type="cofactor">
    <cofactor evidence="14">
        <name>[4Fe-4S] cluster</name>
        <dbReference type="ChEBI" id="CHEBI:49883"/>
    </cofactor>
    <text evidence="14">Binds 2 [4Fe-4S] clusters. In this family the first cluster has a non-standard and varying [4Fe-4S] binding motif CX(2)CX(2)CX(4-5)CP.</text>
</comment>
<dbReference type="InterPro" id="IPR009014">
    <property type="entry name" value="Transketo_C/PFOR_II"/>
</dbReference>
<keyword evidence="18" id="KW-1185">Reference proteome</keyword>
<evidence type="ECO:0000256" key="9">
    <source>
        <dbReference type="ARBA" id="ARBA00023002"/>
    </source>
</evidence>
<feature type="domain" description="Pyruvate flavodoxin/ferredoxin oxidoreductase pyrimidine binding" evidence="15">
    <location>
        <begin position="20"/>
        <end position="179"/>
    </location>
</feature>
<name>A0ABV4UH47_9RHOO</name>
<keyword evidence="6 14" id="KW-0004">4Fe-4S</keyword>
<dbReference type="PANTHER" id="PTHR43710:SF7">
    <property type="entry name" value="INDOLEPYRUVATE OXIDOREDUCTASE SUBUNIT IORA"/>
    <property type="match status" value="1"/>
</dbReference>
<dbReference type="Pfam" id="PF02775">
    <property type="entry name" value="TPP_enzyme_C"/>
    <property type="match status" value="1"/>
</dbReference>
<organism evidence="17 18">
    <name type="scientific">Dentiradicibacter hellwigii</name>
    <dbReference type="NCBI Taxonomy" id="3149053"/>
    <lineage>
        <taxon>Bacteria</taxon>
        <taxon>Pseudomonadati</taxon>
        <taxon>Pseudomonadota</taxon>
        <taxon>Betaproteobacteria</taxon>
        <taxon>Rhodocyclales</taxon>
        <taxon>Rhodocyclaceae</taxon>
        <taxon>Dentiradicibacter</taxon>
    </lineage>
</organism>
<evidence type="ECO:0000256" key="4">
    <source>
        <dbReference type="ARBA" id="ARBA00017710"/>
    </source>
</evidence>
<dbReference type="SUPFAM" id="SSF52518">
    <property type="entry name" value="Thiamin diphosphate-binding fold (THDP-binding)"/>
    <property type="match status" value="2"/>
</dbReference>
<dbReference type="EMBL" id="JBEUWX010000002">
    <property type="protein sequence ID" value="MFA9950555.1"/>
    <property type="molecule type" value="Genomic_DNA"/>
</dbReference>
<dbReference type="Pfam" id="PF01855">
    <property type="entry name" value="POR_N"/>
    <property type="match status" value="1"/>
</dbReference>
<dbReference type="InterPro" id="IPR002880">
    <property type="entry name" value="Pyrv_Fd/Flavodoxin_OxRdtase_N"/>
</dbReference>
<dbReference type="EC" id="1.2.7.8" evidence="3 14"/>
<evidence type="ECO:0000256" key="12">
    <source>
        <dbReference type="ARBA" id="ARBA00030514"/>
    </source>
</evidence>
<evidence type="ECO:0000256" key="7">
    <source>
        <dbReference type="ARBA" id="ARBA00022723"/>
    </source>
</evidence>
<evidence type="ECO:0000256" key="8">
    <source>
        <dbReference type="ARBA" id="ARBA00022982"/>
    </source>
</evidence>
<dbReference type="CDD" id="cd07034">
    <property type="entry name" value="TPP_PYR_PFOR_IOR-alpha_like"/>
    <property type="match status" value="1"/>
</dbReference>
<dbReference type="InterPro" id="IPR029061">
    <property type="entry name" value="THDP-binding"/>
</dbReference>
<dbReference type="Gene3D" id="3.40.50.970">
    <property type="match status" value="2"/>
</dbReference>
<sequence length="549" mass="57888">MAAILADRMLLSGDEAVALAAFNAGVRLGTGYPGTPSTEILEAFARLGGKAQWAPNEKVALEVALGAAFGGARTLITMKHVGVNVAADALFTAAYTGVSGGLVLVSADDPGMASSQNEQDNRHYARAAGILMLEPADSQQAYDFTGAAFALSERFQLPVMLRMTTRVCHSKSIVEQTPVPPPAGDPDFRRDVPSRVMIPAYARPAHRKLRHKLALAAEYAEHCAQTVVDMKGKALGIIASGVAAAHAREAAPEASILQLGFSYPLPMQAIRDFVASVEHCVVIEEGDPILLTELRADGLAVEGKPDSFRFGELNTERVRRILAHDDSPEAAPLAGKPPALCEGCSHRPVFEALHRLDCIVAGDIGCYTLGVLPPFSGMDTCVCMGASIGVGLGLRHVLPAAQARRVVSVIGDSTFMHSGLTGVAEMVYNPPPGGHVLMILDNGTTAMTGQQEHPGTGRGLMHEAAGKIVFEDVLRAMGVDSVVTVDPMASGTDLDQVIREALDSGKLSVIVARRPCILAAPKIRQYEKIIIEKKKTAESGRQGSGAEAS</sequence>
<evidence type="ECO:0000256" key="13">
    <source>
        <dbReference type="ARBA" id="ARBA00048332"/>
    </source>
</evidence>
<evidence type="ECO:0000256" key="11">
    <source>
        <dbReference type="ARBA" id="ARBA00023014"/>
    </source>
</evidence>
<proteinExistence type="predicted"/>
<evidence type="ECO:0000256" key="6">
    <source>
        <dbReference type="ARBA" id="ARBA00022485"/>
    </source>
</evidence>
<keyword evidence="8 14" id="KW-0249">Electron transport</keyword>
<evidence type="ECO:0000256" key="14">
    <source>
        <dbReference type="PIRNR" id="PIRNR006439"/>
    </source>
</evidence>
<keyword evidence="11 14" id="KW-0411">Iron-sulfur</keyword>
<dbReference type="InterPro" id="IPR045025">
    <property type="entry name" value="HACL1-like"/>
</dbReference>
<comment type="subunit">
    <text evidence="2">Heterodimer of the IorA and IorB subunits.</text>
</comment>
<gene>
    <name evidence="17" type="ORF">ABCS64_09540</name>
</gene>
<evidence type="ECO:0000313" key="18">
    <source>
        <dbReference type="Proteomes" id="UP001574673"/>
    </source>
</evidence>
<keyword evidence="10 14" id="KW-0408">Iron</keyword>
<evidence type="ECO:0000256" key="10">
    <source>
        <dbReference type="ARBA" id="ARBA00023004"/>
    </source>
</evidence>
<evidence type="ECO:0000259" key="16">
    <source>
        <dbReference type="Pfam" id="PF02775"/>
    </source>
</evidence>
<keyword evidence="7 14" id="KW-0479">Metal-binding</keyword>
<dbReference type="InterPro" id="IPR011766">
    <property type="entry name" value="TPP_enzyme_TPP-bd"/>
</dbReference>
<dbReference type="SUPFAM" id="SSF52922">
    <property type="entry name" value="TK C-terminal domain-like"/>
    <property type="match status" value="1"/>
</dbReference>
<comment type="caution">
    <text evidence="17">The sequence shown here is derived from an EMBL/GenBank/DDBJ whole genome shotgun (WGS) entry which is preliminary data.</text>
</comment>
<evidence type="ECO:0000313" key="17">
    <source>
        <dbReference type="EMBL" id="MFA9950555.1"/>
    </source>
</evidence>
<comment type="catalytic activity">
    <reaction evidence="13 14">
        <text>indole-3-pyruvate + 2 oxidized [2Fe-2S]-[ferredoxin] + CoA = (indol-3-yl)acetyl-CoA + 2 reduced [2Fe-2S]-[ferredoxin] + CO2 + H(+)</text>
        <dbReference type="Rhea" id="RHEA:12645"/>
        <dbReference type="Rhea" id="RHEA-COMP:10000"/>
        <dbReference type="Rhea" id="RHEA-COMP:10001"/>
        <dbReference type="ChEBI" id="CHEBI:15378"/>
        <dbReference type="ChEBI" id="CHEBI:16526"/>
        <dbReference type="ChEBI" id="CHEBI:17640"/>
        <dbReference type="ChEBI" id="CHEBI:33737"/>
        <dbReference type="ChEBI" id="CHEBI:33738"/>
        <dbReference type="ChEBI" id="CHEBI:57271"/>
        <dbReference type="ChEBI" id="CHEBI:57287"/>
        <dbReference type="EC" id="1.2.7.8"/>
    </reaction>
</comment>
<evidence type="ECO:0000256" key="1">
    <source>
        <dbReference type="ARBA" id="ARBA00002995"/>
    </source>
</evidence>
<reference evidence="18" key="1">
    <citation type="submission" date="2024-06" db="EMBL/GenBank/DDBJ databases">
        <title>Radixoralia hellwigii gen. nov., sp nov., isolated from a root canal in the human oral cavity.</title>
        <authorList>
            <person name="Bartsch S."/>
            <person name="Wittmer A."/>
            <person name="Schulz A.-K."/>
            <person name="Neumann-Schaal M."/>
            <person name="Wolf J."/>
            <person name="Gronow S."/>
            <person name="Tennert C."/>
            <person name="Haecker G."/>
            <person name="Cieplik F."/>
            <person name="Al-Ahmad A."/>
        </authorList>
    </citation>
    <scope>NUCLEOTIDE SEQUENCE [LARGE SCALE GENOMIC DNA]</scope>
    <source>
        <strain evidence="18">Wk13</strain>
    </source>
</reference>
<dbReference type="InterPro" id="IPR017721">
    <property type="entry name" value="IorA"/>
</dbReference>
<dbReference type="Proteomes" id="UP001574673">
    <property type="component" value="Unassembled WGS sequence"/>
</dbReference>
<evidence type="ECO:0000256" key="3">
    <source>
        <dbReference type="ARBA" id="ARBA00012812"/>
    </source>
</evidence>
<dbReference type="PANTHER" id="PTHR43710">
    <property type="entry name" value="2-HYDROXYACYL-COA LYASE"/>
    <property type="match status" value="1"/>
</dbReference>
<feature type="domain" description="Thiamine pyrophosphate enzyme TPP-binding" evidence="16">
    <location>
        <begin position="363"/>
        <end position="511"/>
    </location>
</feature>
<keyword evidence="5 14" id="KW-0813">Transport</keyword>
<accession>A0ABV4UH47</accession>
<dbReference type="CDD" id="cd02008">
    <property type="entry name" value="TPP_IOR_alpha"/>
    <property type="match status" value="1"/>
</dbReference>
<evidence type="ECO:0000256" key="2">
    <source>
        <dbReference type="ARBA" id="ARBA00011238"/>
    </source>
</evidence>
<dbReference type="PIRSF" id="PIRSF006439">
    <property type="entry name" value="Indolepyruvate_ferr_oxidored"/>
    <property type="match status" value="1"/>
</dbReference>
<evidence type="ECO:0000259" key="15">
    <source>
        <dbReference type="Pfam" id="PF01855"/>
    </source>
</evidence>
<dbReference type="RefSeq" id="WP_418891602.1">
    <property type="nucleotide sequence ID" value="NZ_JBEUWX010000002.1"/>
</dbReference>
<comment type="function">
    <text evidence="1 14">Catalyzes the ferredoxin-dependent oxidative decarboxylation of arylpyruvates.</text>
</comment>
<evidence type="ECO:0000256" key="5">
    <source>
        <dbReference type="ARBA" id="ARBA00022448"/>
    </source>
</evidence>